<keyword evidence="7" id="KW-0812">Transmembrane</keyword>
<keyword evidence="6" id="KW-0408">Iron</keyword>
<evidence type="ECO:0000256" key="7">
    <source>
        <dbReference type="SAM" id="Phobius"/>
    </source>
</evidence>
<keyword evidence="7" id="KW-0472">Membrane</keyword>
<dbReference type="KEGG" id="cpc:Cpar_1055"/>
<dbReference type="PANTHER" id="PTHR35038:SF5">
    <property type="entry name" value="CYTOCHROME C-TYPE PROTEIN NRFB"/>
    <property type="match status" value="1"/>
</dbReference>
<evidence type="ECO:0000313" key="9">
    <source>
        <dbReference type="EMBL" id="ACF11463.1"/>
    </source>
</evidence>
<evidence type="ECO:0000256" key="2">
    <source>
        <dbReference type="ARBA" id="ARBA00022617"/>
    </source>
</evidence>
<organism evidence="9 10">
    <name type="scientific">Chlorobaculum parvum (strain DSM 263 / NCIMB 8327)</name>
    <name type="common">Chlorobium vibrioforme subsp. thiosulfatophilum</name>
    <dbReference type="NCBI Taxonomy" id="517417"/>
    <lineage>
        <taxon>Bacteria</taxon>
        <taxon>Pseudomonadati</taxon>
        <taxon>Chlorobiota</taxon>
        <taxon>Chlorobiia</taxon>
        <taxon>Chlorobiales</taxon>
        <taxon>Chlorobiaceae</taxon>
        <taxon>Chlorobaculum</taxon>
    </lineage>
</organism>
<proteinExistence type="predicted"/>
<dbReference type="OrthoDB" id="9788513at2"/>
<dbReference type="InterPro" id="IPR036280">
    <property type="entry name" value="Multihaem_cyt_sf"/>
</dbReference>
<dbReference type="GO" id="GO:0046872">
    <property type="term" value="F:metal ion binding"/>
    <property type="evidence" value="ECO:0007669"/>
    <property type="project" value="UniProtKB-KW"/>
</dbReference>
<evidence type="ECO:0000256" key="8">
    <source>
        <dbReference type="SAM" id="SignalP"/>
    </source>
</evidence>
<evidence type="ECO:0000256" key="3">
    <source>
        <dbReference type="ARBA" id="ARBA00022723"/>
    </source>
</evidence>
<keyword evidence="10" id="KW-1185">Reference proteome</keyword>
<dbReference type="EMBL" id="CP001099">
    <property type="protein sequence ID" value="ACF11463.1"/>
    <property type="molecule type" value="Genomic_DNA"/>
</dbReference>
<dbReference type="GO" id="GO:0016491">
    <property type="term" value="F:oxidoreductase activity"/>
    <property type="evidence" value="ECO:0007669"/>
    <property type="project" value="TreeGrafter"/>
</dbReference>
<dbReference type="HOGENOM" id="CLU_033148_0_0_10"/>
<evidence type="ECO:0000313" key="10">
    <source>
        <dbReference type="Proteomes" id="UP000008811"/>
    </source>
</evidence>
<dbReference type="PIRSF" id="PIRSF039014">
    <property type="entry name" value="OTR_cyc"/>
    <property type="match status" value="1"/>
</dbReference>
<dbReference type="NCBIfam" id="TIGR04315">
    <property type="entry name" value="octaheme_Shew"/>
    <property type="match status" value="1"/>
</dbReference>
<feature type="chain" id="PRO_5002797559" evidence="8">
    <location>
        <begin position="26"/>
        <end position="536"/>
    </location>
</feature>
<protein>
    <submittedName>
        <fullName evidence="9">Cytochrome c family protein</fullName>
    </submittedName>
</protein>
<dbReference type="Gene3D" id="1.10.3820.10">
    <property type="entry name" value="Di-heme elbow motif domain"/>
    <property type="match status" value="1"/>
</dbReference>
<sequence length="536" mass="60048">MKLSLIGRFVPVMITSLLFSTPLPAVEFHQHLDSLSLSTADHTKFKQLQKDFKSGPEVTKACLECHTEAAKQVHRTKHWTWEVPMKDGKMLGKRHVVNNFCISVEGNEPRCTSCHVGYGWKDNSFDFASQEQVDCLVCHDGTATYKKLPPGAGHPAYKETKVEGKVWPKVDLAYVAQHIQNPDRHNCGQCHFEGGGADAVKHGDLDNSMVHPSESLDVHMASGKDQLNMTCIDCHKTTGHQVPGSRYTPHASDAHGFDYPLPDDFPATCSSCHGLEPHKKNKKLNDHIARVACQTCHIPYIAKERATKMWWDWSKAGIKDKEGKEITKKDSTGMPSYVTKKGEFKWAKNVAPEYRWFNGNMNQITFMNTIDDKKVVQINHPDGSCADSRSRIWPFKVHRGKQPYDAELKRFVKPKLFGPKGSGAYWSDFDWGKSIEVGMKNAGMDYSGKYGFVETEMYWPINHMVAPKEDALACAECHARHGRLDQLCGIYMPGRDANPVVEIIGLIVIVGSVVGVSVHSVMRYISNRNIGKGGHE</sequence>
<evidence type="ECO:0000256" key="5">
    <source>
        <dbReference type="ARBA" id="ARBA00022982"/>
    </source>
</evidence>
<keyword evidence="3" id="KW-0479">Metal-binding</keyword>
<dbReference type="PANTHER" id="PTHR35038">
    <property type="entry name" value="DISSIMILATORY SULFITE REDUCTASE SIRA"/>
    <property type="match status" value="1"/>
</dbReference>
<dbReference type="SUPFAM" id="SSF48695">
    <property type="entry name" value="Multiheme cytochromes"/>
    <property type="match status" value="1"/>
</dbReference>
<keyword evidence="2" id="KW-0349">Heme</keyword>
<feature type="transmembrane region" description="Helical" evidence="7">
    <location>
        <begin position="503"/>
        <end position="522"/>
    </location>
</feature>
<evidence type="ECO:0000256" key="6">
    <source>
        <dbReference type="ARBA" id="ARBA00023004"/>
    </source>
</evidence>
<evidence type="ECO:0000256" key="1">
    <source>
        <dbReference type="ARBA" id="ARBA00022448"/>
    </source>
</evidence>
<dbReference type="eggNOG" id="ENOG502Z8B5">
    <property type="taxonomic scope" value="Bacteria"/>
</dbReference>
<reference evidence="9" key="1">
    <citation type="submission" date="2008-06" db="EMBL/GenBank/DDBJ databases">
        <title>Complete sequence of Chlorobaculum parvum NCIB 8327.</title>
        <authorList>
            <consortium name="US DOE Joint Genome Institute"/>
            <person name="Lucas S."/>
            <person name="Copeland A."/>
            <person name="Lapidus A."/>
            <person name="Glavina del Rio T."/>
            <person name="Dalin E."/>
            <person name="Tice H."/>
            <person name="Bruce D."/>
            <person name="Goodwin L."/>
            <person name="Pitluck S."/>
            <person name="Schmutz J."/>
            <person name="Larimer F."/>
            <person name="Land M."/>
            <person name="Hauser L."/>
            <person name="Kyrpides N."/>
            <person name="Mikhailova N."/>
            <person name="Zhao F."/>
            <person name="Li T."/>
            <person name="Liu Z."/>
            <person name="Overmann J."/>
            <person name="Bryant D.A."/>
            <person name="Richardson P."/>
        </authorList>
    </citation>
    <scope>NUCLEOTIDE SEQUENCE [LARGE SCALE GENOMIC DNA]</scope>
    <source>
        <strain evidence="9">NCIB 8327</strain>
    </source>
</reference>
<dbReference type="InterPro" id="IPR051829">
    <property type="entry name" value="Multiheme_Cytochr_ET"/>
</dbReference>
<dbReference type="RefSeq" id="WP_012502296.1">
    <property type="nucleotide sequence ID" value="NC_011027.1"/>
</dbReference>
<dbReference type="STRING" id="517417.Cpar_1055"/>
<dbReference type="Gene3D" id="1.10.1130.10">
    <property type="entry name" value="Flavocytochrome C3, Chain A"/>
    <property type="match status" value="1"/>
</dbReference>
<gene>
    <name evidence="9" type="ordered locus">Cpar_1055</name>
</gene>
<keyword evidence="1" id="KW-0813">Transport</keyword>
<feature type="signal peptide" evidence="8">
    <location>
        <begin position="1"/>
        <end position="25"/>
    </location>
</feature>
<accession>B3QNG0</accession>
<keyword evidence="4 8" id="KW-0732">Signal</keyword>
<keyword evidence="5" id="KW-0249">Electron transport</keyword>
<name>B3QNG0_CHLP8</name>
<evidence type="ECO:0000256" key="4">
    <source>
        <dbReference type="ARBA" id="ARBA00022729"/>
    </source>
</evidence>
<keyword evidence="7" id="KW-1133">Transmembrane helix</keyword>
<dbReference type="InterPro" id="IPR038266">
    <property type="entry name" value="NapC/NirT_cytc_sf"/>
</dbReference>
<dbReference type="Proteomes" id="UP000008811">
    <property type="component" value="Chromosome"/>
</dbReference>
<dbReference type="AlphaFoldDB" id="B3QNG0"/>
<dbReference type="InterPro" id="IPR024673">
    <property type="entry name" value="Octahem_Cyt_c"/>
</dbReference>
<dbReference type="Pfam" id="PF11783">
    <property type="entry name" value="Cytochrome_cB"/>
    <property type="match status" value="1"/>
</dbReference>